<keyword evidence="5" id="KW-0862">Zinc</keyword>
<organism evidence="11 12">
    <name type="scientific">Phaedon cochleariae</name>
    <name type="common">Mustard beetle</name>
    <dbReference type="NCBI Taxonomy" id="80249"/>
    <lineage>
        <taxon>Eukaryota</taxon>
        <taxon>Metazoa</taxon>
        <taxon>Ecdysozoa</taxon>
        <taxon>Arthropoda</taxon>
        <taxon>Hexapoda</taxon>
        <taxon>Insecta</taxon>
        <taxon>Pterygota</taxon>
        <taxon>Neoptera</taxon>
        <taxon>Endopterygota</taxon>
        <taxon>Coleoptera</taxon>
        <taxon>Polyphaga</taxon>
        <taxon>Cucujiformia</taxon>
        <taxon>Chrysomeloidea</taxon>
        <taxon>Chrysomelidae</taxon>
        <taxon>Chrysomelinae</taxon>
        <taxon>Chrysomelini</taxon>
        <taxon>Phaedon</taxon>
    </lineage>
</organism>
<dbReference type="PANTHER" id="PTHR16515:SF49">
    <property type="entry name" value="GASTRULA ZINC FINGER PROTEIN XLCGF49.1-LIKE-RELATED"/>
    <property type="match status" value="1"/>
</dbReference>
<dbReference type="InterPro" id="IPR036236">
    <property type="entry name" value="Znf_C2H2_sf"/>
</dbReference>
<feature type="domain" description="C2H2-type" evidence="10">
    <location>
        <begin position="286"/>
        <end position="313"/>
    </location>
</feature>
<dbReference type="InterPro" id="IPR050331">
    <property type="entry name" value="Zinc_finger"/>
</dbReference>
<accession>A0A9P0DRB0</accession>
<dbReference type="FunFam" id="3.30.160.60:FF:000202">
    <property type="entry name" value="Zinc finger protein 574"/>
    <property type="match status" value="1"/>
</dbReference>
<evidence type="ECO:0000256" key="8">
    <source>
        <dbReference type="PROSITE-ProRule" id="PRU00042"/>
    </source>
</evidence>
<dbReference type="FunFam" id="3.30.160.60:FF:000100">
    <property type="entry name" value="Zinc finger 45-like"/>
    <property type="match status" value="1"/>
</dbReference>
<reference evidence="11" key="1">
    <citation type="submission" date="2022-01" db="EMBL/GenBank/DDBJ databases">
        <authorList>
            <person name="King R."/>
        </authorList>
    </citation>
    <scope>NUCLEOTIDE SEQUENCE</scope>
</reference>
<dbReference type="Proteomes" id="UP001153737">
    <property type="component" value="Chromosome 6"/>
</dbReference>
<keyword evidence="6" id="KW-0238">DNA-binding</keyword>
<feature type="domain" description="C2H2-type" evidence="10">
    <location>
        <begin position="314"/>
        <end position="341"/>
    </location>
</feature>
<protein>
    <recommendedName>
        <fullName evidence="10">C2H2-type domain-containing protein</fullName>
    </recommendedName>
</protein>
<gene>
    <name evidence="11" type="ORF">PHAECO_LOCUS10345</name>
</gene>
<evidence type="ECO:0000256" key="9">
    <source>
        <dbReference type="SAM" id="MobiDB-lite"/>
    </source>
</evidence>
<feature type="region of interest" description="Disordered" evidence="9">
    <location>
        <begin position="441"/>
        <end position="461"/>
    </location>
</feature>
<dbReference type="SMART" id="SM00355">
    <property type="entry name" value="ZnF_C2H2"/>
    <property type="match status" value="8"/>
</dbReference>
<dbReference type="PROSITE" id="PS50157">
    <property type="entry name" value="ZINC_FINGER_C2H2_2"/>
    <property type="match status" value="8"/>
</dbReference>
<dbReference type="GO" id="GO:0032502">
    <property type="term" value="P:developmental process"/>
    <property type="evidence" value="ECO:0007669"/>
    <property type="project" value="UniProtKB-ARBA"/>
</dbReference>
<name>A0A9P0DRB0_PHACE</name>
<keyword evidence="7" id="KW-0539">Nucleus</keyword>
<feature type="domain" description="C2H2-type" evidence="10">
    <location>
        <begin position="258"/>
        <end position="285"/>
    </location>
</feature>
<dbReference type="Gene3D" id="3.30.160.60">
    <property type="entry name" value="Classic Zinc Finger"/>
    <property type="match status" value="7"/>
</dbReference>
<dbReference type="Pfam" id="PF00096">
    <property type="entry name" value="zf-C2H2"/>
    <property type="match status" value="5"/>
</dbReference>
<feature type="domain" description="C2H2-type" evidence="10">
    <location>
        <begin position="230"/>
        <end position="257"/>
    </location>
</feature>
<dbReference type="PANTHER" id="PTHR16515">
    <property type="entry name" value="PR DOMAIN ZINC FINGER PROTEIN"/>
    <property type="match status" value="1"/>
</dbReference>
<feature type="region of interest" description="Disordered" evidence="9">
    <location>
        <begin position="403"/>
        <end position="423"/>
    </location>
</feature>
<reference evidence="11" key="2">
    <citation type="submission" date="2022-10" db="EMBL/GenBank/DDBJ databases">
        <authorList>
            <consortium name="ENA_rothamsted_submissions"/>
            <consortium name="culmorum"/>
            <person name="King R."/>
        </authorList>
    </citation>
    <scope>NUCLEOTIDE SEQUENCE</scope>
</reference>
<evidence type="ECO:0000256" key="3">
    <source>
        <dbReference type="ARBA" id="ARBA00022737"/>
    </source>
</evidence>
<evidence type="ECO:0000313" key="11">
    <source>
        <dbReference type="EMBL" id="CAH1173627.1"/>
    </source>
</evidence>
<dbReference type="PROSITE" id="PS00028">
    <property type="entry name" value="ZINC_FINGER_C2H2_1"/>
    <property type="match status" value="7"/>
</dbReference>
<feature type="domain" description="C2H2-type" evidence="10">
    <location>
        <begin position="202"/>
        <end position="229"/>
    </location>
</feature>
<keyword evidence="3" id="KW-0677">Repeat</keyword>
<evidence type="ECO:0000256" key="7">
    <source>
        <dbReference type="ARBA" id="ARBA00023242"/>
    </source>
</evidence>
<dbReference type="FunFam" id="3.30.160.60:FF:000446">
    <property type="entry name" value="Zinc finger protein"/>
    <property type="match status" value="1"/>
</dbReference>
<sequence length="655" mass="73115">MQATCLQCTRTPSGLSYRIVRDSCGHEKCRQCLLEDEDHCKQCVQNTHFLDNSNKAIKTDQNKLVNCDKISVNGNSHIELEQVVLNNHTAVIQVNGNIPNKIAINGDNTLTTIKSNVSADTVDIVNNNENSFGTENRDIVAIKPKTVEKNKRRPYNLIEIPKHITEIADSSSYHCTICNKKFSTKTHIKYHQYCEAGVSKPYKCKICNKEFILLSQLDVHSYKHESKKPYSCTTCKKAFSTRSKLVRHNSIHSIVKSHICSECGNAYRSKESLKIHSIIHRGEKPYDCSLCSAKFSNHSNLNKHMAVHSEEKAHMCDQCGKRFKLKWALTVHRRSHLRIKPHECKVCMKAFVNNKDLQRHAQIHQETKSFMCSICSMSFRRQDNLRRHMKNTHPGKQGAVLRRAAPAAPAASPPPPPKDHPNAVNVITTNAVNVITTHATARLGGGGGERRPEAGAAGGRRLPSVVRSDCRTTVAAAAAASAVRVINGPIKLAFKTPAFKSAHNINGGFDNVSSSHSQIAYDMAESVDICQKILDPSGLATQQRHVVRPAEPTTQEIYQRILDPNSTRPLHYETSFQNKKHAMIKNIKFKVPALYTNNFKESEKGESKMYTELGPAAVTSVIVNNNSGKSDGGEFGQHSSIHWRRRTSQNLVLKD</sequence>
<dbReference type="GO" id="GO:0008270">
    <property type="term" value="F:zinc ion binding"/>
    <property type="evidence" value="ECO:0007669"/>
    <property type="project" value="UniProtKB-KW"/>
</dbReference>
<feature type="domain" description="C2H2-type" evidence="10">
    <location>
        <begin position="370"/>
        <end position="398"/>
    </location>
</feature>
<evidence type="ECO:0000313" key="12">
    <source>
        <dbReference type="Proteomes" id="UP001153737"/>
    </source>
</evidence>
<evidence type="ECO:0000256" key="4">
    <source>
        <dbReference type="ARBA" id="ARBA00022771"/>
    </source>
</evidence>
<feature type="domain" description="C2H2-type" evidence="10">
    <location>
        <begin position="173"/>
        <end position="201"/>
    </location>
</feature>
<evidence type="ECO:0000256" key="5">
    <source>
        <dbReference type="ARBA" id="ARBA00022833"/>
    </source>
</evidence>
<dbReference type="SUPFAM" id="SSF57667">
    <property type="entry name" value="beta-beta-alpha zinc fingers"/>
    <property type="match status" value="5"/>
</dbReference>
<evidence type="ECO:0000256" key="2">
    <source>
        <dbReference type="ARBA" id="ARBA00022723"/>
    </source>
</evidence>
<evidence type="ECO:0000256" key="6">
    <source>
        <dbReference type="ARBA" id="ARBA00023125"/>
    </source>
</evidence>
<dbReference type="EMBL" id="OU896712">
    <property type="protein sequence ID" value="CAH1173627.1"/>
    <property type="molecule type" value="Genomic_DNA"/>
</dbReference>
<keyword evidence="12" id="KW-1185">Reference proteome</keyword>
<keyword evidence="4 8" id="KW-0863">Zinc-finger</keyword>
<feature type="domain" description="C2H2-type" evidence="10">
    <location>
        <begin position="342"/>
        <end position="369"/>
    </location>
</feature>
<dbReference type="FunFam" id="3.30.160.60:FF:000340">
    <property type="entry name" value="zinc finger protein 473 isoform X1"/>
    <property type="match status" value="1"/>
</dbReference>
<dbReference type="OrthoDB" id="6077919at2759"/>
<dbReference type="AlphaFoldDB" id="A0A9P0DRB0"/>
<dbReference type="GO" id="GO:0010468">
    <property type="term" value="P:regulation of gene expression"/>
    <property type="evidence" value="ECO:0007669"/>
    <property type="project" value="TreeGrafter"/>
</dbReference>
<evidence type="ECO:0000259" key="10">
    <source>
        <dbReference type="PROSITE" id="PS50157"/>
    </source>
</evidence>
<dbReference type="GO" id="GO:0003677">
    <property type="term" value="F:DNA binding"/>
    <property type="evidence" value="ECO:0007669"/>
    <property type="project" value="UniProtKB-KW"/>
</dbReference>
<evidence type="ECO:0000256" key="1">
    <source>
        <dbReference type="ARBA" id="ARBA00004123"/>
    </source>
</evidence>
<dbReference type="InterPro" id="IPR013087">
    <property type="entry name" value="Znf_C2H2_type"/>
</dbReference>
<keyword evidence="2" id="KW-0479">Metal-binding</keyword>
<comment type="subcellular location">
    <subcellularLocation>
        <location evidence="1">Nucleus</location>
    </subcellularLocation>
</comment>
<dbReference type="GO" id="GO:0005634">
    <property type="term" value="C:nucleus"/>
    <property type="evidence" value="ECO:0007669"/>
    <property type="project" value="UniProtKB-SubCell"/>
</dbReference>
<proteinExistence type="predicted"/>